<dbReference type="EMBL" id="LT670844">
    <property type="protein sequence ID" value="SHL80829.1"/>
    <property type="molecule type" value="Genomic_DNA"/>
</dbReference>
<protein>
    <recommendedName>
        <fullName evidence="2">DUF305 domain-containing protein</fullName>
    </recommendedName>
</protein>
<dbReference type="Proteomes" id="UP000189935">
    <property type="component" value="Chromosome I"/>
</dbReference>
<feature type="compositionally biased region" description="Basic and acidic residues" evidence="1">
    <location>
        <begin position="158"/>
        <end position="169"/>
    </location>
</feature>
<dbReference type="RefSeq" id="WP_244562126.1">
    <property type="nucleotide sequence ID" value="NZ_LT670844.1"/>
</dbReference>
<name>A0A1M7DNT1_9BRAD</name>
<accession>A0A1M7DNT1</accession>
<evidence type="ECO:0000259" key="2">
    <source>
        <dbReference type="Pfam" id="PF03713"/>
    </source>
</evidence>
<sequence>MILFSRSFIRKRAISFATTASVAVVSLGMAQGPTSAHRIRAATPIQYVADRTDNSSEASFLSENESAMSQMMTDMMVKPTGDIDRDFVAMMIPHHQGTIDMAKAELKYGQNELLRRLAKEIIANQQQEITVMRLAVDDERPLPSTSPAQPAASSAPRMSKEPMPHEMTSRETMGMSHDAKPRD</sequence>
<dbReference type="InterPro" id="IPR012347">
    <property type="entry name" value="Ferritin-like"/>
</dbReference>
<dbReference type="PANTHER" id="PTHR36933:SF1">
    <property type="entry name" value="SLL0788 PROTEIN"/>
    <property type="match status" value="1"/>
</dbReference>
<dbReference type="AlphaFoldDB" id="A0A1M7DNT1"/>
<dbReference type="Pfam" id="PF03713">
    <property type="entry name" value="DUF305"/>
    <property type="match status" value="1"/>
</dbReference>
<organism evidence="3 4">
    <name type="scientific">Bradyrhizobium lablabi</name>
    <dbReference type="NCBI Taxonomy" id="722472"/>
    <lineage>
        <taxon>Bacteria</taxon>
        <taxon>Pseudomonadati</taxon>
        <taxon>Pseudomonadota</taxon>
        <taxon>Alphaproteobacteria</taxon>
        <taxon>Hyphomicrobiales</taxon>
        <taxon>Nitrobacteraceae</taxon>
        <taxon>Bradyrhizobium</taxon>
    </lineage>
</organism>
<feature type="region of interest" description="Disordered" evidence="1">
    <location>
        <begin position="138"/>
        <end position="183"/>
    </location>
</feature>
<evidence type="ECO:0000313" key="3">
    <source>
        <dbReference type="EMBL" id="SHL80829.1"/>
    </source>
</evidence>
<feature type="compositionally biased region" description="Low complexity" evidence="1">
    <location>
        <begin position="143"/>
        <end position="156"/>
    </location>
</feature>
<dbReference type="Gene3D" id="1.20.1260.10">
    <property type="match status" value="1"/>
</dbReference>
<evidence type="ECO:0000313" key="4">
    <source>
        <dbReference type="Proteomes" id="UP000189935"/>
    </source>
</evidence>
<evidence type="ECO:0000256" key="1">
    <source>
        <dbReference type="SAM" id="MobiDB-lite"/>
    </source>
</evidence>
<dbReference type="InterPro" id="IPR005183">
    <property type="entry name" value="DUF305_CopM-like"/>
</dbReference>
<reference evidence="3 4" key="1">
    <citation type="submission" date="2016-11" db="EMBL/GenBank/DDBJ databases">
        <authorList>
            <person name="Jaros S."/>
            <person name="Januszkiewicz K."/>
            <person name="Wedrychowicz H."/>
        </authorList>
    </citation>
    <scope>NUCLEOTIDE SEQUENCE [LARGE SCALE GENOMIC DNA]</scope>
    <source>
        <strain evidence="3 4">GAS499</strain>
    </source>
</reference>
<proteinExistence type="predicted"/>
<feature type="domain" description="DUF305" evidence="2">
    <location>
        <begin position="57"/>
        <end position="133"/>
    </location>
</feature>
<dbReference type="PANTHER" id="PTHR36933">
    <property type="entry name" value="SLL0788 PROTEIN"/>
    <property type="match status" value="1"/>
</dbReference>
<gene>
    <name evidence="3" type="ORF">SAMN05444159_6870</name>
</gene>